<gene>
    <name evidence="3" type="ORF">OS493_033629</name>
</gene>
<protein>
    <submittedName>
        <fullName evidence="3">Uncharacterized protein</fullName>
    </submittedName>
</protein>
<evidence type="ECO:0000313" key="4">
    <source>
        <dbReference type="Proteomes" id="UP001163046"/>
    </source>
</evidence>
<dbReference type="EMBL" id="MU827346">
    <property type="protein sequence ID" value="KAJ7352819.1"/>
    <property type="molecule type" value="Genomic_DNA"/>
</dbReference>
<keyword evidence="4" id="KW-1185">Reference proteome</keyword>
<comment type="caution">
    <text evidence="3">The sequence shown here is derived from an EMBL/GenBank/DDBJ whole genome shotgun (WGS) entry which is preliminary data.</text>
</comment>
<feature type="signal peptide" evidence="2">
    <location>
        <begin position="1"/>
        <end position="18"/>
    </location>
</feature>
<sequence length="121" mass="13969">MELKLLIAAVLFLGVCAGFYLPEEQKKYKAPELDEAETDLEDPLIGYQPPCRRGARKWCFDAKLCGTLIPKNICRCIPFRRNDEDETEFDDQMNDEMIETPEDQTEEFDETIQELEDPSTG</sequence>
<name>A0A9X0CK40_9CNID</name>
<evidence type="ECO:0000313" key="3">
    <source>
        <dbReference type="EMBL" id="KAJ7352819.1"/>
    </source>
</evidence>
<accession>A0A9X0CK40</accession>
<reference evidence="3" key="1">
    <citation type="submission" date="2023-01" db="EMBL/GenBank/DDBJ databases">
        <title>Genome assembly of the deep-sea coral Lophelia pertusa.</title>
        <authorList>
            <person name="Herrera S."/>
            <person name="Cordes E."/>
        </authorList>
    </citation>
    <scope>NUCLEOTIDE SEQUENCE</scope>
    <source>
        <strain evidence="3">USNM1676648</strain>
        <tissue evidence="3">Polyp</tissue>
    </source>
</reference>
<proteinExistence type="predicted"/>
<dbReference type="Proteomes" id="UP001163046">
    <property type="component" value="Unassembled WGS sequence"/>
</dbReference>
<evidence type="ECO:0000256" key="2">
    <source>
        <dbReference type="SAM" id="SignalP"/>
    </source>
</evidence>
<keyword evidence="2" id="KW-0732">Signal</keyword>
<feature type="chain" id="PRO_5040989235" evidence="2">
    <location>
        <begin position="19"/>
        <end position="121"/>
    </location>
</feature>
<feature type="region of interest" description="Disordered" evidence="1">
    <location>
        <begin position="99"/>
        <end position="121"/>
    </location>
</feature>
<evidence type="ECO:0000256" key="1">
    <source>
        <dbReference type="SAM" id="MobiDB-lite"/>
    </source>
</evidence>
<organism evidence="3 4">
    <name type="scientific">Desmophyllum pertusum</name>
    <dbReference type="NCBI Taxonomy" id="174260"/>
    <lineage>
        <taxon>Eukaryota</taxon>
        <taxon>Metazoa</taxon>
        <taxon>Cnidaria</taxon>
        <taxon>Anthozoa</taxon>
        <taxon>Hexacorallia</taxon>
        <taxon>Scleractinia</taxon>
        <taxon>Caryophylliina</taxon>
        <taxon>Caryophylliidae</taxon>
        <taxon>Desmophyllum</taxon>
    </lineage>
</organism>
<dbReference type="AlphaFoldDB" id="A0A9X0CK40"/>